<feature type="compositionally biased region" description="Acidic residues" evidence="1">
    <location>
        <begin position="118"/>
        <end position="130"/>
    </location>
</feature>
<dbReference type="AlphaFoldDB" id="A0A061BGQ9"/>
<name>A0A061BGQ9_RHOTO</name>
<evidence type="ECO:0000256" key="1">
    <source>
        <dbReference type="SAM" id="MobiDB-lite"/>
    </source>
</evidence>
<accession>A0A061BGQ9</accession>
<feature type="region of interest" description="Disordered" evidence="1">
    <location>
        <begin position="108"/>
        <end position="136"/>
    </location>
</feature>
<feature type="region of interest" description="Disordered" evidence="1">
    <location>
        <begin position="53"/>
        <end position="85"/>
    </location>
</feature>
<proteinExistence type="predicted"/>
<feature type="compositionally biased region" description="Basic and acidic residues" evidence="1">
    <location>
        <begin position="56"/>
        <end position="69"/>
    </location>
</feature>
<dbReference type="OrthoDB" id="10388360at2759"/>
<sequence length="289" mass="32783">MLRSTFAPTRVARLASAALRTRTSLCPPVRHLPLRVAAQRLVVAHPLSTTAILAAEDPKSTEEKRHPRDPAVLPWHEPPTSDRLAPNTQVKFHPLFYSTYFTHITADEAPQGFGRGGEEDEGEEGEEQFDEPDHGNAWDFDDLDDFATEPASRKVRVELVSEVLPLIENPDGVTVRQVFEAIVKHWDTEIPLSKYQERYLRKKFDIPAEEELVLTKRDDLDFLRHVKYSDEYLDGRTQFWASVDDDCVPRFSLYNYGIAAGTHPDNFPQPVGDGPVSRLLVEIPPEDES</sequence>
<protein>
    <submittedName>
        <fullName evidence="2">RHTO0S13e05292g1_1</fullName>
    </submittedName>
</protein>
<reference evidence="2" key="1">
    <citation type="journal article" date="2014" name="Genome Announc.">
        <title>Draft genome sequence of Rhodosporidium toruloides CECT1137, an oleaginous yeast of biotechnological interest.</title>
        <authorList>
            <person name="Morin N."/>
            <person name="Calcas X."/>
            <person name="Devillers H."/>
            <person name="Durrens P."/>
            <person name="Sherman D.J."/>
            <person name="Nicaud J.-M."/>
            <person name="Neuveglise C."/>
        </authorList>
    </citation>
    <scope>NUCLEOTIDE SEQUENCE</scope>
    <source>
        <strain evidence="2">CECT1137</strain>
    </source>
</reference>
<evidence type="ECO:0000313" key="2">
    <source>
        <dbReference type="EMBL" id="CDR47053.1"/>
    </source>
</evidence>
<gene>
    <name evidence="2" type="ORF">RHTO0S_13e05292g</name>
</gene>
<dbReference type="EMBL" id="LK052948">
    <property type="protein sequence ID" value="CDR47053.1"/>
    <property type="molecule type" value="Genomic_DNA"/>
</dbReference>
<organism evidence="2">
    <name type="scientific">Rhodotorula toruloides</name>
    <name type="common">Yeast</name>
    <name type="synonym">Rhodosporidium toruloides</name>
    <dbReference type="NCBI Taxonomy" id="5286"/>
    <lineage>
        <taxon>Eukaryota</taxon>
        <taxon>Fungi</taxon>
        <taxon>Dikarya</taxon>
        <taxon>Basidiomycota</taxon>
        <taxon>Pucciniomycotina</taxon>
        <taxon>Microbotryomycetes</taxon>
        <taxon>Sporidiobolales</taxon>
        <taxon>Sporidiobolaceae</taxon>
        <taxon>Rhodotorula</taxon>
    </lineage>
</organism>